<name>A0A7Y0MUM8_VIBAL</name>
<evidence type="ECO:0000256" key="1">
    <source>
        <dbReference type="SAM" id="Coils"/>
    </source>
</evidence>
<dbReference type="RefSeq" id="WP_169628553.1">
    <property type="nucleotide sequence ID" value="NZ_JABCMA010000006.1"/>
</dbReference>
<keyword evidence="1" id="KW-0175">Coiled coil</keyword>
<dbReference type="InterPro" id="IPR032427">
    <property type="entry name" value="P22_portal"/>
</dbReference>
<gene>
    <name evidence="2" type="ORF">HKB35_08645</name>
</gene>
<sequence>MAWNEDHAEHDGKGFNLAQLRRLVSNVEAQPNWRDPAQKCCDYYDGNQLAPEVKQVYEERGQPIIINNLIAPAIDAVLGMEARTRTDLVLTADDDDGEELRDALQEKFKDAWRLARADRANADAYASQIKAGIGWVEVTRNDDPFYGGGYNIKPVRRQEMWWDWNAQEADLSDARWLLRKRWVDVDEAIAHFPEHAEIIRQAMNNWEDFANLESYEEQDQDLLAAYHEFESWDRNTSEWLDQARGRICLQVIYYRTFRRGYVIDLKNGRTVEYNPNNIAQAVGVKMGTFKPRIATWSAVREAWFVGIHRIIDRKSVAPSGYFPIVPFFGYRMDKSGQPYGVVSRMISAQDEINYRRMKLTWLLQAKRVIADQDATNMSREDLLEEVERADGYIELNPDRKNKKSISEAIQIQQDFNIASQQFTVMQDSMKQIQDVAGIYNAMLGQDSSATSGVAINSLVEQGATTLAEINDNYHYSRTRVADLLMAYLIEDLAKQSNIAVTINKQDAHKRKVIHLNVTNDDGTVTNDVKRWKGHIAQAPIQQTATFRAQMAQQLTALVAQLPPQIQMATLDMVVELMDVPNKQEILNRIRQTLNIPKAPEDMTPEEQAAMQEEQRKQQEMAEIQMQQLQNEVALGAAKVEELQAKIAKLQRDAESQDVKDNKVEAETAKVLQEVTEVKAQADSTVNAILANIDQQLLNLQI</sequence>
<evidence type="ECO:0000313" key="2">
    <source>
        <dbReference type="EMBL" id="NMR73680.1"/>
    </source>
</evidence>
<organism evidence="2 3">
    <name type="scientific">Vibrio alginolyticus</name>
    <dbReference type="NCBI Taxonomy" id="663"/>
    <lineage>
        <taxon>Bacteria</taxon>
        <taxon>Pseudomonadati</taxon>
        <taxon>Pseudomonadota</taxon>
        <taxon>Gammaproteobacteria</taxon>
        <taxon>Vibrionales</taxon>
        <taxon>Vibrionaceae</taxon>
        <taxon>Vibrio</taxon>
    </lineage>
</organism>
<dbReference type="EMBL" id="JABCMA010000006">
    <property type="protein sequence ID" value="NMR73680.1"/>
    <property type="molecule type" value="Genomic_DNA"/>
</dbReference>
<feature type="coiled-coil region" evidence="1">
    <location>
        <begin position="606"/>
        <end position="659"/>
    </location>
</feature>
<dbReference type="Proteomes" id="UP000565155">
    <property type="component" value="Unassembled WGS sequence"/>
</dbReference>
<reference evidence="2 3" key="1">
    <citation type="submission" date="2020-04" db="EMBL/GenBank/DDBJ databases">
        <title>Whole-genome sequencing of Vibrio spp. from China reveals different genetic environments of blaCTX-M-14 among diverse lineages.</title>
        <authorList>
            <person name="Zheng Z."/>
            <person name="Ye L."/>
            <person name="Chen S."/>
        </authorList>
    </citation>
    <scope>NUCLEOTIDE SEQUENCE [LARGE SCALE GENOMIC DNA]</scope>
    <source>
        <strain evidence="2 3">Vb1636</strain>
    </source>
</reference>
<evidence type="ECO:0000313" key="3">
    <source>
        <dbReference type="Proteomes" id="UP000565155"/>
    </source>
</evidence>
<dbReference type="AlphaFoldDB" id="A0A7Y0MUM8"/>
<proteinExistence type="predicted"/>
<accession>A0A7Y0MUM8</accession>
<comment type="caution">
    <text evidence="2">The sequence shown here is derived from an EMBL/GenBank/DDBJ whole genome shotgun (WGS) entry which is preliminary data.</text>
</comment>
<protein>
    <submittedName>
        <fullName evidence="2">Portal protein</fullName>
    </submittedName>
</protein>
<dbReference type="Pfam" id="PF16510">
    <property type="entry name" value="P22_portal"/>
    <property type="match status" value="1"/>
</dbReference>